<evidence type="ECO:0000256" key="7">
    <source>
        <dbReference type="SAM" id="Phobius"/>
    </source>
</evidence>
<dbReference type="RefSeq" id="WP_042528843.1">
    <property type="nucleotide sequence ID" value="NZ_CP010827.1"/>
</dbReference>
<dbReference type="GO" id="GO:0005886">
    <property type="term" value="C:plasma membrane"/>
    <property type="evidence" value="ECO:0007669"/>
    <property type="project" value="UniProtKB-SubCell"/>
</dbReference>
<evidence type="ECO:0000313" key="9">
    <source>
        <dbReference type="EMBL" id="AJI77719.1"/>
    </source>
</evidence>
<proteinExistence type="predicted"/>
<name>A0A0B6EXN7_9CORY</name>
<dbReference type="Proteomes" id="UP000031890">
    <property type="component" value="Chromosome"/>
</dbReference>
<gene>
    <name evidence="9" type="ORF">CSING_00760</name>
</gene>
<feature type="transmembrane region" description="Helical" evidence="7">
    <location>
        <begin position="95"/>
        <end position="115"/>
    </location>
</feature>
<comment type="subcellular location">
    <subcellularLocation>
        <location evidence="1">Cell membrane</location>
        <topology evidence="1">Multi-pass membrane protein</topology>
    </subcellularLocation>
</comment>
<dbReference type="STRING" id="161899.CSING_00760"/>
<dbReference type="EMBL" id="CP010827">
    <property type="protein sequence ID" value="AJI77719.1"/>
    <property type="molecule type" value="Genomic_DNA"/>
</dbReference>
<sequence length="120" mass="12910">MTKDRFPRSVYGSGEEPDPRFSMANERTFLAWIRTSLAFIAGGVALETFDLPLNTTLTRVISAVMLAVAIVLPGVAWLHWGAAERAMRHSRPLPASPALALVVGVVIVIGVMILVGELLA</sequence>
<dbReference type="PANTHER" id="PTHR34187">
    <property type="entry name" value="FGR18P"/>
    <property type="match status" value="1"/>
</dbReference>
<evidence type="ECO:0000256" key="6">
    <source>
        <dbReference type="SAM" id="MobiDB-lite"/>
    </source>
</evidence>
<evidence type="ECO:0000256" key="2">
    <source>
        <dbReference type="ARBA" id="ARBA00022475"/>
    </source>
</evidence>
<dbReference type="OrthoDB" id="582337at2"/>
<evidence type="ECO:0000259" key="8">
    <source>
        <dbReference type="Pfam" id="PF02656"/>
    </source>
</evidence>
<dbReference type="KEGG" id="csx:CSING_00760"/>
<dbReference type="AlphaFoldDB" id="A0A0B6EXN7"/>
<dbReference type="InterPro" id="IPR003807">
    <property type="entry name" value="DUF202"/>
</dbReference>
<accession>A0A0B6EXN7</accession>
<dbReference type="InterPro" id="IPR052053">
    <property type="entry name" value="IM_YidH-like"/>
</dbReference>
<dbReference type="PANTHER" id="PTHR34187:SF2">
    <property type="entry name" value="DUF202 DOMAIN-CONTAINING PROTEIN"/>
    <property type="match status" value="1"/>
</dbReference>
<feature type="transmembrane region" description="Helical" evidence="7">
    <location>
        <begin position="29"/>
        <end position="49"/>
    </location>
</feature>
<protein>
    <submittedName>
        <fullName evidence="9">Putative membrane protein</fullName>
    </submittedName>
</protein>
<evidence type="ECO:0000313" key="10">
    <source>
        <dbReference type="Proteomes" id="UP000031890"/>
    </source>
</evidence>
<organism evidence="9 10">
    <name type="scientific">Corynebacterium singulare</name>
    <dbReference type="NCBI Taxonomy" id="161899"/>
    <lineage>
        <taxon>Bacteria</taxon>
        <taxon>Bacillati</taxon>
        <taxon>Actinomycetota</taxon>
        <taxon>Actinomycetes</taxon>
        <taxon>Mycobacteriales</taxon>
        <taxon>Corynebacteriaceae</taxon>
        <taxon>Corynebacterium</taxon>
    </lineage>
</organism>
<feature type="region of interest" description="Disordered" evidence="6">
    <location>
        <begin position="1"/>
        <end position="21"/>
    </location>
</feature>
<evidence type="ECO:0000256" key="4">
    <source>
        <dbReference type="ARBA" id="ARBA00022989"/>
    </source>
</evidence>
<evidence type="ECO:0000256" key="3">
    <source>
        <dbReference type="ARBA" id="ARBA00022692"/>
    </source>
</evidence>
<keyword evidence="5 7" id="KW-0472">Membrane</keyword>
<feature type="domain" description="DUF202" evidence="8">
    <location>
        <begin position="20"/>
        <end position="85"/>
    </location>
</feature>
<reference evidence="9 10" key="1">
    <citation type="journal article" date="2015" name="Genome Announc.">
        <title>Complete Genome Sequence and Annotation of Corynebacterium singulare DSM 44357, Isolated from a Human Semen Specimen.</title>
        <authorList>
            <person name="Merten M."/>
            <person name="Brinkrolf K."/>
            <person name="Albersmeier A."/>
            <person name="Kutter Y."/>
            <person name="Ruckert C."/>
            <person name="Tauch A."/>
        </authorList>
    </citation>
    <scope>NUCLEOTIDE SEQUENCE [LARGE SCALE GENOMIC DNA]</scope>
    <source>
        <strain evidence="9">IBS B52218</strain>
    </source>
</reference>
<keyword evidence="4 7" id="KW-1133">Transmembrane helix</keyword>
<dbReference type="HOGENOM" id="CLU_053359_4_0_11"/>
<feature type="transmembrane region" description="Helical" evidence="7">
    <location>
        <begin position="61"/>
        <end position="83"/>
    </location>
</feature>
<evidence type="ECO:0000256" key="5">
    <source>
        <dbReference type="ARBA" id="ARBA00023136"/>
    </source>
</evidence>
<dbReference type="Pfam" id="PF02656">
    <property type="entry name" value="DUF202"/>
    <property type="match status" value="1"/>
</dbReference>
<evidence type="ECO:0000256" key="1">
    <source>
        <dbReference type="ARBA" id="ARBA00004651"/>
    </source>
</evidence>
<keyword evidence="2" id="KW-1003">Cell membrane</keyword>
<keyword evidence="3 7" id="KW-0812">Transmembrane</keyword>